<dbReference type="InterPro" id="IPR020103">
    <property type="entry name" value="PsdUridine_synth_cat_dom_sf"/>
</dbReference>
<dbReference type="GO" id="GO:0004730">
    <property type="term" value="F:pseudouridylate synthase activity"/>
    <property type="evidence" value="ECO:0007669"/>
    <property type="project" value="UniProtKB-EC"/>
</dbReference>
<comment type="similarity">
    <text evidence="1">Belongs to the pseudouridine synthase RluA family.</text>
</comment>
<evidence type="ECO:0000313" key="3">
    <source>
        <dbReference type="EMBL" id="SFV69059.1"/>
    </source>
</evidence>
<dbReference type="EC" id="4.2.1.70" evidence="3"/>
<protein>
    <submittedName>
        <fullName evidence="3">Putative ribosomal pseudouridine synthase</fullName>
        <ecNumber evidence="3">4.2.1.70</ecNumber>
    </submittedName>
</protein>
<dbReference type="Pfam" id="PF00849">
    <property type="entry name" value="PseudoU_synth_2"/>
    <property type="match status" value="1"/>
</dbReference>
<dbReference type="InterPro" id="IPR050188">
    <property type="entry name" value="RluA_PseudoU_synthase"/>
</dbReference>
<dbReference type="GO" id="GO:0003723">
    <property type="term" value="F:RNA binding"/>
    <property type="evidence" value="ECO:0007669"/>
    <property type="project" value="InterPro"/>
</dbReference>
<dbReference type="PANTHER" id="PTHR21600:SF44">
    <property type="entry name" value="RIBOSOMAL LARGE SUBUNIT PSEUDOURIDINE SYNTHASE D"/>
    <property type="match status" value="1"/>
</dbReference>
<gene>
    <name evidence="3" type="ORF">MNB_SM-6-1603</name>
</gene>
<reference evidence="3" key="1">
    <citation type="submission" date="2016-10" db="EMBL/GenBank/DDBJ databases">
        <authorList>
            <person name="de Groot N.N."/>
        </authorList>
    </citation>
    <scope>NUCLEOTIDE SEQUENCE</scope>
</reference>
<dbReference type="GO" id="GO:0009982">
    <property type="term" value="F:pseudouridine synthase activity"/>
    <property type="evidence" value="ECO:0007669"/>
    <property type="project" value="InterPro"/>
</dbReference>
<dbReference type="GO" id="GO:0000455">
    <property type="term" value="P:enzyme-directed rRNA pseudouridine synthesis"/>
    <property type="evidence" value="ECO:0007669"/>
    <property type="project" value="TreeGrafter"/>
</dbReference>
<feature type="domain" description="Pseudouridine synthase RsuA/RluA-like" evidence="2">
    <location>
        <begin position="79"/>
        <end position="228"/>
    </location>
</feature>
<dbReference type="InterPro" id="IPR006145">
    <property type="entry name" value="PsdUridine_synth_RsuA/RluA"/>
</dbReference>
<dbReference type="NCBIfam" id="TIGR00005">
    <property type="entry name" value="rluA_subfam"/>
    <property type="match status" value="1"/>
</dbReference>
<organism evidence="3">
    <name type="scientific">hydrothermal vent metagenome</name>
    <dbReference type="NCBI Taxonomy" id="652676"/>
    <lineage>
        <taxon>unclassified sequences</taxon>
        <taxon>metagenomes</taxon>
        <taxon>ecological metagenomes</taxon>
    </lineage>
</organism>
<dbReference type="AlphaFoldDB" id="A0A1W1CTF5"/>
<keyword evidence="3" id="KW-0456">Lyase</keyword>
<accession>A0A1W1CTF5</accession>
<dbReference type="SUPFAM" id="SSF55120">
    <property type="entry name" value="Pseudouridine synthase"/>
    <property type="match status" value="1"/>
</dbReference>
<dbReference type="InterPro" id="IPR006225">
    <property type="entry name" value="PsdUridine_synth_RluC/D"/>
</dbReference>
<evidence type="ECO:0000256" key="1">
    <source>
        <dbReference type="ARBA" id="ARBA00010876"/>
    </source>
</evidence>
<name>A0A1W1CTF5_9ZZZZ</name>
<dbReference type="PANTHER" id="PTHR21600">
    <property type="entry name" value="MITOCHONDRIAL RNA PSEUDOURIDINE SYNTHASE"/>
    <property type="match status" value="1"/>
</dbReference>
<dbReference type="Gene3D" id="3.30.2350.10">
    <property type="entry name" value="Pseudouridine synthase"/>
    <property type="match status" value="1"/>
</dbReference>
<dbReference type="CDD" id="cd02869">
    <property type="entry name" value="PseudoU_synth_RluA_like"/>
    <property type="match status" value="1"/>
</dbReference>
<dbReference type="PROSITE" id="PS50889">
    <property type="entry name" value="S4"/>
    <property type="match status" value="1"/>
</dbReference>
<proteinExistence type="inferred from homology"/>
<evidence type="ECO:0000259" key="2">
    <source>
        <dbReference type="Pfam" id="PF00849"/>
    </source>
</evidence>
<sequence length="306" mass="35556">MPFVKRKFYAEKKQRAFLYLIRELGYTQKEAQRLIAKGRLLVNGEALSKAGADIEGEFEFIYFEPITKGLQPLFETDEFVVFDKPSGVLIHPQNRNTPYSLIDELKYQYGRDANITHRIDQETSGLVLCAKNKKSERDIKMMFEERDMKKKYLALVQGKFQEEKLIVDAPLLRAEDTSAIVRMVVKVHENGKASKTEFQLLKYFPDLDMSLVICKPHTGRQHQIRVHLFHVKHPIVGDPIYGQEEKNIIKFLDKELLLDERLKNTGASRLLLHANSLEFMLYGEKYNIASNVNCEEMFLEHLSSKQ</sequence>
<dbReference type="EMBL" id="FPHK01000128">
    <property type="protein sequence ID" value="SFV69059.1"/>
    <property type="molecule type" value="Genomic_DNA"/>
</dbReference>